<comment type="caution">
    <text evidence="1">The sequence shown here is derived from an EMBL/GenBank/DDBJ whole genome shotgun (WGS) entry which is preliminary data.</text>
</comment>
<name>A0ABU3C7E6_9FLAO</name>
<gene>
    <name evidence="1" type="ORF">RM553_05410</name>
</gene>
<reference evidence="1 2" key="1">
    <citation type="submission" date="2023-09" db="EMBL/GenBank/DDBJ databases">
        <authorList>
            <person name="Rey-Velasco X."/>
        </authorList>
    </citation>
    <scope>NUCLEOTIDE SEQUENCE [LARGE SCALE GENOMIC DNA]</scope>
    <source>
        <strain evidence="1 2">F363</strain>
    </source>
</reference>
<protein>
    <submittedName>
        <fullName evidence="1">Uncharacterized protein</fullName>
    </submittedName>
</protein>
<sequence length="147" mass="17466">MEVYIHNDHEVEKLPHLNLKAIPLTTLQKKHIFEAFSLNFLSGSYQSFQSLVLLNPISEKDRLEWKDASPKRPKQVNRQSLLEFLSQLMIGFENLENHQMMEYVNYYFILKNSEGNNQNLSSKNISDWRTNKAPYLKEISRLFQQYL</sequence>
<dbReference type="EMBL" id="JAVRHQ010000004">
    <property type="protein sequence ID" value="MDT0642266.1"/>
    <property type="molecule type" value="Genomic_DNA"/>
</dbReference>
<accession>A0ABU3C7E6</accession>
<dbReference type="RefSeq" id="WP_311533940.1">
    <property type="nucleotide sequence ID" value="NZ_JAVRHQ010000004.1"/>
</dbReference>
<proteinExistence type="predicted"/>
<evidence type="ECO:0000313" key="1">
    <source>
        <dbReference type="EMBL" id="MDT0642266.1"/>
    </source>
</evidence>
<dbReference type="Proteomes" id="UP001262889">
    <property type="component" value="Unassembled WGS sequence"/>
</dbReference>
<organism evidence="1 2">
    <name type="scientific">Autumnicola tepida</name>
    <dbReference type="NCBI Taxonomy" id="3075595"/>
    <lineage>
        <taxon>Bacteria</taxon>
        <taxon>Pseudomonadati</taxon>
        <taxon>Bacteroidota</taxon>
        <taxon>Flavobacteriia</taxon>
        <taxon>Flavobacteriales</taxon>
        <taxon>Flavobacteriaceae</taxon>
        <taxon>Autumnicola</taxon>
    </lineage>
</organism>
<keyword evidence="2" id="KW-1185">Reference proteome</keyword>
<evidence type="ECO:0000313" key="2">
    <source>
        <dbReference type="Proteomes" id="UP001262889"/>
    </source>
</evidence>